<reference evidence="3 4" key="1">
    <citation type="journal article" date="2014" name="PLoS Genet.">
        <title>Phylogenetically driven sequencing of extremely halophilic archaea reveals strategies for static and dynamic osmo-response.</title>
        <authorList>
            <person name="Becker E.A."/>
            <person name="Seitzer P.M."/>
            <person name="Tritt A."/>
            <person name="Larsen D."/>
            <person name="Krusor M."/>
            <person name="Yao A.I."/>
            <person name="Wu D."/>
            <person name="Madern D."/>
            <person name="Eisen J.A."/>
            <person name="Darling A.E."/>
            <person name="Facciotti M.T."/>
        </authorList>
    </citation>
    <scope>NUCLEOTIDE SEQUENCE [LARGE SCALE GENOMIC DNA]</scope>
    <source>
        <strain evidence="3 4">JCM 10990</strain>
    </source>
</reference>
<feature type="transmembrane region" description="Helical" evidence="1">
    <location>
        <begin position="135"/>
        <end position="152"/>
    </location>
</feature>
<dbReference type="Pfam" id="PF07760">
    <property type="entry name" value="DUF1616"/>
    <property type="match status" value="1"/>
</dbReference>
<evidence type="ECO:0000256" key="1">
    <source>
        <dbReference type="SAM" id="Phobius"/>
    </source>
</evidence>
<protein>
    <recommendedName>
        <fullName evidence="2">DUF1616 domain-containing protein</fullName>
    </recommendedName>
</protein>
<gene>
    <name evidence="3" type="ORF">C482_16678</name>
</gene>
<dbReference type="InterPro" id="IPR011674">
    <property type="entry name" value="DUF1616"/>
</dbReference>
<comment type="caution">
    <text evidence="3">The sequence shown here is derived from an EMBL/GenBank/DDBJ whole genome shotgun (WGS) entry which is preliminary data.</text>
</comment>
<sequence>MYPIGGVVPMSLRTDTQTRLGTVRQYPSDLATISVLAVITYLVVTSVAEGSVLRLLATLPLVLFLPGYALVSTLFPAHERTAQETTVTAPDIETYPRGIDLAERLGLSFALSIGIAPVVALVLAVTEWGLATDPIAATFAVLTIGLAQLGAIRRLRIPEAKRFSVAPLAALSRFRRDETAAGTVTSAILAVAIVAAIGALLVGLIAPLSAGGFTQLALYSQGDGGELVAGELEDELEPGEPVSPTIEIDNQEGSDETYTVVVQQQVLENGAVTERAALETRAVSVADGEQELEEFDVVPAAEPGETVRIAVLLYDEEPSGVPTAEDAVADTNFWVTVTEPAAEEDN</sequence>
<accession>M0A9T5</accession>
<feature type="transmembrane region" description="Helical" evidence="1">
    <location>
        <begin position="105"/>
        <end position="123"/>
    </location>
</feature>
<dbReference type="EMBL" id="AOIN01000091">
    <property type="protein sequence ID" value="ELY95299.1"/>
    <property type="molecule type" value="Genomic_DNA"/>
</dbReference>
<dbReference type="Proteomes" id="UP000011693">
    <property type="component" value="Unassembled WGS sequence"/>
</dbReference>
<keyword evidence="1" id="KW-0812">Transmembrane</keyword>
<evidence type="ECO:0000313" key="3">
    <source>
        <dbReference type="EMBL" id="ELY95299.1"/>
    </source>
</evidence>
<feature type="domain" description="DUF1616" evidence="2">
    <location>
        <begin position="34"/>
        <end position="336"/>
    </location>
</feature>
<organism evidence="3 4">
    <name type="scientific">Natrialba chahannaoensis JCM 10990</name>
    <dbReference type="NCBI Taxonomy" id="1227492"/>
    <lineage>
        <taxon>Archaea</taxon>
        <taxon>Methanobacteriati</taxon>
        <taxon>Methanobacteriota</taxon>
        <taxon>Stenosarchaea group</taxon>
        <taxon>Halobacteria</taxon>
        <taxon>Halobacteriales</taxon>
        <taxon>Natrialbaceae</taxon>
        <taxon>Natrialba</taxon>
    </lineage>
</organism>
<proteinExistence type="predicted"/>
<feature type="transmembrane region" description="Helical" evidence="1">
    <location>
        <begin position="54"/>
        <end position="75"/>
    </location>
</feature>
<dbReference type="STRING" id="1227492.C482_16678"/>
<evidence type="ECO:0000313" key="4">
    <source>
        <dbReference type="Proteomes" id="UP000011693"/>
    </source>
</evidence>
<keyword evidence="1" id="KW-0472">Membrane</keyword>
<keyword evidence="4" id="KW-1185">Reference proteome</keyword>
<dbReference type="PATRIC" id="fig|1227492.4.peg.3322"/>
<dbReference type="AlphaFoldDB" id="M0A9T5"/>
<name>M0A9T5_9EURY</name>
<feature type="transmembrane region" description="Helical" evidence="1">
    <location>
        <begin position="30"/>
        <end position="48"/>
    </location>
</feature>
<keyword evidence="1" id="KW-1133">Transmembrane helix</keyword>
<evidence type="ECO:0000259" key="2">
    <source>
        <dbReference type="Pfam" id="PF07760"/>
    </source>
</evidence>
<feature type="transmembrane region" description="Helical" evidence="1">
    <location>
        <begin position="180"/>
        <end position="206"/>
    </location>
</feature>